<dbReference type="Proteomes" id="UP000236182">
    <property type="component" value="Unassembled WGS sequence"/>
</dbReference>
<proteinExistence type="predicted"/>
<name>A0A316WF46_9FLAO</name>
<keyword evidence="2" id="KW-1185">Reference proteome</keyword>
<dbReference type="AlphaFoldDB" id="A0A316WF46"/>
<accession>A0A316WF46</accession>
<dbReference type="EMBL" id="PPEI02000009">
    <property type="protein sequence ID" value="PWN60044.1"/>
    <property type="molecule type" value="Genomic_DNA"/>
</dbReference>
<evidence type="ECO:0000313" key="1">
    <source>
        <dbReference type="EMBL" id="PWN60044.1"/>
    </source>
</evidence>
<protein>
    <submittedName>
        <fullName evidence="1">Uncharacterized protein</fullName>
    </submittedName>
</protein>
<sequence length="75" mass="8648">MQPSGFRIRESDQCGQLGIFMKSPALFRKDPPGVERSAPADKKGSQSLVYNYKKKSWINQDNKTYKNSRLFLNIH</sequence>
<reference evidence="1" key="1">
    <citation type="submission" date="2018-04" db="EMBL/GenBank/DDBJ databases">
        <title>Draft Genome Sequences of Chryseobacterium lactis NCTC11390T isolated from milk, Chryseobacterium oncorhynchi 701B-08T from rainbow trout, and Chryseobacterium viscerum 687B-08T from diseased fish.</title>
        <authorList>
            <person name="Jeong J.-J."/>
            <person name="Lee Y.J."/>
            <person name="Pathiraja D."/>
            <person name="Park B."/>
            <person name="Choi I.-G."/>
            <person name="Kim K.D."/>
        </authorList>
    </citation>
    <scope>NUCLEOTIDE SEQUENCE [LARGE SCALE GENOMIC DNA]</scope>
    <source>
        <strain evidence="1">701B-08</strain>
    </source>
</reference>
<gene>
    <name evidence="1" type="ORF">C1638_020980</name>
</gene>
<organism evidence="1 2">
    <name type="scientific">Chryseobacterium oncorhynchi</name>
    <dbReference type="NCBI Taxonomy" id="741074"/>
    <lineage>
        <taxon>Bacteria</taxon>
        <taxon>Pseudomonadati</taxon>
        <taxon>Bacteroidota</taxon>
        <taxon>Flavobacteriia</taxon>
        <taxon>Flavobacteriales</taxon>
        <taxon>Weeksellaceae</taxon>
        <taxon>Chryseobacterium group</taxon>
        <taxon>Chryseobacterium</taxon>
    </lineage>
</organism>
<evidence type="ECO:0000313" key="2">
    <source>
        <dbReference type="Proteomes" id="UP000236182"/>
    </source>
</evidence>
<comment type="caution">
    <text evidence="1">The sequence shown here is derived from an EMBL/GenBank/DDBJ whole genome shotgun (WGS) entry which is preliminary data.</text>
</comment>